<sequence>MAALSEKSFKDLTVEEIAELLKGEPNKNTQKSTRGSRLIFDAYLQEKGIRNPTTAEELATILRKFYAEARRKDGNFYTKTSLCAIKFGLSRHFKQVLNVDITKDVEFNEANRVYAAQCAELKRQGLEKTGTKALYEHIPPIDDEDIKKLYLSGIFSTKNPTTLQNKVFFEIILFFGRRGSQLSLRQLKKNDFEVKINSQGKRCVVKVPDHRADNVQAGERGIMIAIDSPFCPVFSFEKYLSHLNPFSEFLFQRPKSCGDGLVWYDNMVIGENTLGKKMKVISQQAELSIIYSNYSIRLTTSTILDMLVSDLRNESSNSETDFIFTRTSRRSRFTNDH</sequence>
<dbReference type="PANTHER" id="PTHR21446:SF6">
    <property type="entry name" value="MITOCHONDRIAL ANTIVIRAL-SIGNALING PROTEIN"/>
    <property type="match status" value="1"/>
</dbReference>
<comment type="caution">
    <text evidence="1">The sequence shown here is derived from an EMBL/GenBank/DDBJ whole genome shotgun (WGS) entry which is preliminary data.</text>
</comment>
<organism evidence="1 2">
    <name type="scientific">Porites evermanni</name>
    <dbReference type="NCBI Taxonomy" id="104178"/>
    <lineage>
        <taxon>Eukaryota</taxon>
        <taxon>Metazoa</taxon>
        <taxon>Cnidaria</taxon>
        <taxon>Anthozoa</taxon>
        <taxon>Hexacorallia</taxon>
        <taxon>Scleractinia</taxon>
        <taxon>Fungiina</taxon>
        <taxon>Poritidae</taxon>
        <taxon>Porites</taxon>
    </lineage>
</organism>
<gene>
    <name evidence="1" type="ORF">PEVE_00010609</name>
</gene>
<proteinExistence type="predicted"/>
<keyword evidence="2" id="KW-1185">Reference proteome</keyword>
<dbReference type="Proteomes" id="UP001159427">
    <property type="component" value="Unassembled WGS sequence"/>
</dbReference>
<dbReference type="EMBL" id="CALNXI010001755">
    <property type="protein sequence ID" value="CAH3176366.1"/>
    <property type="molecule type" value="Genomic_DNA"/>
</dbReference>
<dbReference type="InterPro" id="IPR052787">
    <property type="entry name" value="MAVS"/>
</dbReference>
<accession>A0ABN8RAN3</accession>
<reference evidence="1 2" key="1">
    <citation type="submission" date="2022-05" db="EMBL/GenBank/DDBJ databases">
        <authorList>
            <consortium name="Genoscope - CEA"/>
            <person name="William W."/>
        </authorList>
    </citation>
    <scope>NUCLEOTIDE SEQUENCE [LARGE SCALE GENOMIC DNA]</scope>
</reference>
<evidence type="ECO:0000313" key="2">
    <source>
        <dbReference type="Proteomes" id="UP001159427"/>
    </source>
</evidence>
<name>A0ABN8RAN3_9CNID</name>
<dbReference type="PANTHER" id="PTHR21446">
    <property type="entry name" value="DUF3504 DOMAIN-CONTAINING PROTEIN"/>
    <property type="match status" value="1"/>
</dbReference>
<protein>
    <submittedName>
        <fullName evidence="1">Uncharacterized protein</fullName>
    </submittedName>
</protein>
<evidence type="ECO:0000313" key="1">
    <source>
        <dbReference type="EMBL" id="CAH3176366.1"/>
    </source>
</evidence>